<evidence type="ECO:0000256" key="1">
    <source>
        <dbReference type="SAM" id="MobiDB-lite"/>
    </source>
</evidence>
<keyword evidence="3" id="KW-1185">Reference proteome</keyword>
<proteinExistence type="predicted"/>
<evidence type="ECO:0000313" key="3">
    <source>
        <dbReference type="Proteomes" id="UP001196413"/>
    </source>
</evidence>
<dbReference type="Proteomes" id="UP001196413">
    <property type="component" value="Unassembled WGS sequence"/>
</dbReference>
<feature type="region of interest" description="Disordered" evidence="1">
    <location>
        <begin position="1"/>
        <end position="45"/>
    </location>
</feature>
<sequence>MKHYPAPNPSSSIVKMSEETEEMQRKEHYPARILHRDSENERRNREMRRKEVLFLFSDSPLRGCNARCGERGLSRAP</sequence>
<accession>A0AAD5WLH6</accession>
<comment type="caution">
    <text evidence="2">The sequence shown here is derived from an EMBL/GenBank/DDBJ whole genome shotgun (WGS) entry which is preliminary data.</text>
</comment>
<dbReference type="AlphaFoldDB" id="A0AAD5WLH6"/>
<gene>
    <name evidence="2" type="ORF">KIN20_038317</name>
</gene>
<protein>
    <submittedName>
        <fullName evidence="2">Uncharacterized protein</fullName>
    </submittedName>
</protein>
<evidence type="ECO:0000313" key="2">
    <source>
        <dbReference type="EMBL" id="KAJ1375079.1"/>
    </source>
</evidence>
<organism evidence="2 3">
    <name type="scientific">Parelaphostrongylus tenuis</name>
    <name type="common">Meningeal worm</name>
    <dbReference type="NCBI Taxonomy" id="148309"/>
    <lineage>
        <taxon>Eukaryota</taxon>
        <taxon>Metazoa</taxon>
        <taxon>Ecdysozoa</taxon>
        <taxon>Nematoda</taxon>
        <taxon>Chromadorea</taxon>
        <taxon>Rhabditida</taxon>
        <taxon>Rhabditina</taxon>
        <taxon>Rhabditomorpha</taxon>
        <taxon>Strongyloidea</taxon>
        <taxon>Metastrongylidae</taxon>
        <taxon>Parelaphostrongylus</taxon>
    </lineage>
</organism>
<reference evidence="2" key="1">
    <citation type="submission" date="2021-06" db="EMBL/GenBank/DDBJ databases">
        <title>Parelaphostrongylus tenuis whole genome reference sequence.</title>
        <authorList>
            <person name="Garwood T.J."/>
            <person name="Larsen P.A."/>
            <person name="Fountain-Jones N.M."/>
            <person name="Garbe J.R."/>
            <person name="Macchietto M.G."/>
            <person name="Kania S.A."/>
            <person name="Gerhold R.W."/>
            <person name="Richards J.E."/>
            <person name="Wolf T.M."/>
        </authorList>
    </citation>
    <scope>NUCLEOTIDE SEQUENCE</scope>
    <source>
        <strain evidence="2">MNPRO001-30</strain>
        <tissue evidence="2">Meninges</tissue>
    </source>
</reference>
<name>A0AAD5WLH6_PARTN</name>
<dbReference type="EMBL" id="JAHQIW010007505">
    <property type="protein sequence ID" value="KAJ1375079.1"/>
    <property type="molecule type" value="Genomic_DNA"/>
</dbReference>
<feature type="compositionally biased region" description="Basic and acidic residues" evidence="1">
    <location>
        <begin position="16"/>
        <end position="45"/>
    </location>
</feature>